<feature type="compositionally biased region" description="Low complexity" evidence="1">
    <location>
        <begin position="1"/>
        <end position="11"/>
    </location>
</feature>
<feature type="region of interest" description="Disordered" evidence="1">
    <location>
        <begin position="1"/>
        <end position="21"/>
    </location>
</feature>
<dbReference type="SUPFAM" id="SSF53474">
    <property type="entry name" value="alpha/beta-Hydrolases"/>
    <property type="match status" value="1"/>
</dbReference>
<dbReference type="AlphaFoldDB" id="A0A3S4DL85"/>
<dbReference type="PANTHER" id="PTHR43798">
    <property type="entry name" value="MONOACYLGLYCEROL LIPASE"/>
    <property type="match status" value="1"/>
</dbReference>
<evidence type="ECO:0000313" key="4">
    <source>
        <dbReference type="Proteomes" id="UP000288547"/>
    </source>
</evidence>
<accession>A0A3S4DL85</accession>
<dbReference type="InterPro" id="IPR050266">
    <property type="entry name" value="AB_hydrolase_sf"/>
</dbReference>
<dbReference type="Gene3D" id="3.40.50.1820">
    <property type="entry name" value="alpha/beta hydrolase"/>
    <property type="match status" value="1"/>
</dbReference>
<dbReference type="EMBL" id="RZNB01000003">
    <property type="protein sequence ID" value="RWZ51050.1"/>
    <property type="molecule type" value="Genomic_DNA"/>
</dbReference>
<dbReference type="GO" id="GO:0016787">
    <property type="term" value="F:hydrolase activity"/>
    <property type="evidence" value="ECO:0007669"/>
    <property type="project" value="UniProtKB-KW"/>
</dbReference>
<dbReference type="InterPro" id="IPR029058">
    <property type="entry name" value="AB_hydrolase_fold"/>
</dbReference>
<sequence>MPTRSSSPHAAARGRRRGWGRSARERLELSSGLVADIIDTGAPAGLLASTEPAVLLLHGIGMTSASLEPVATALAATHRAVCVTLPGYGGTPRPRHGLSIEDDAAVAAEIADRLHLRSLIVVGQSMGTQVGVELARSRPDLVAGLVLIGPVVDDRHSRAIDQAVALAIDSTRERPLANLIVLRDYLRCGLRWYLKTLPAMLGYSTIDRAAGVIAPTIVVRGAGDPIAGEEWVRRLAGAFPDARVATLSGAHHVQLVVPDDVAALIRALANDRSAAIRQGHARFGTSDHDGNTTTLERRSNA</sequence>
<dbReference type="Proteomes" id="UP000288547">
    <property type="component" value="Unassembled WGS sequence"/>
</dbReference>
<keyword evidence="4" id="KW-1185">Reference proteome</keyword>
<feature type="region of interest" description="Disordered" evidence="1">
    <location>
        <begin position="279"/>
        <end position="301"/>
    </location>
</feature>
<feature type="domain" description="AB hydrolase-1" evidence="2">
    <location>
        <begin position="54"/>
        <end position="263"/>
    </location>
</feature>
<comment type="caution">
    <text evidence="3">The sequence shown here is derived from an EMBL/GenBank/DDBJ whole genome shotgun (WGS) entry which is preliminary data.</text>
</comment>
<evidence type="ECO:0000313" key="3">
    <source>
        <dbReference type="EMBL" id="RWZ51050.1"/>
    </source>
</evidence>
<organism evidence="3 4">
    <name type="scientific">Labedella phragmitis</name>
    <dbReference type="NCBI Taxonomy" id="2498849"/>
    <lineage>
        <taxon>Bacteria</taxon>
        <taxon>Bacillati</taxon>
        <taxon>Actinomycetota</taxon>
        <taxon>Actinomycetes</taxon>
        <taxon>Micrococcales</taxon>
        <taxon>Microbacteriaceae</taxon>
        <taxon>Labedella</taxon>
    </lineage>
</organism>
<dbReference type="RefSeq" id="WP_128495044.1">
    <property type="nucleotide sequence ID" value="NZ_RZNB01000003.1"/>
</dbReference>
<dbReference type="GO" id="GO:0016020">
    <property type="term" value="C:membrane"/>
    <property type="evidence" value="ECO:0007669"/>
    <property type="project" value="TreeGrafter"/>
</dbReference>
<protein>
    <submittedName>
        <fullName evidence="3">Alpha/beta fold hydrolase</fullName>
    </submittedName>
</protein>
<evidence type="ECO:0000259" key="2">
    <source>
        <dbReference type="Pfam" id="PF12697"/>
    </source>
</evidence>
<gene>
    <name evidence="3" type="ORF">ELQ90_09650</name>
</gene>
<dbReference type="OrthoDB" id="9769541at2"/>
<feature type="compositionally biased region" description="Basic and acidic residues" evidence="1">
    <location>
        <begin position="285"/>
        <end position="301"/>
    </location>
</feature>
<evidence type="ECO:0000256" key="1">
    <source>
        <dbReference type="SAM" id="MobiDB-lite"/>
    </source>
</evidence>
<dbReference type="Pfam" id="PF12697">
    <property type="entry name" value="Abhydrolase_6"/>
    <property type="match status" value="1"/>
</dbReference>
<name>A0A3S4DL85_9MICO</name>
<dbReference type="InterPro" id="IPR000073">
    <property type="entry name" value="AB_hydrolase_1"/>
</dbReference>
<reference evidence="3 4" key="1">
    <citation type="submission" date="2018-12" db="EMBL/GenBank/DDBJ databases">
        <authorList>
            <person name="Li F."/>
        </authorList>
    </citation>
    <scope>NUCLEOTIDE SEQUENCE [LARGE SCALE GENOMIC DNA]</scope>
    <source>
        <strain evidence="3 4">11W25H-1</strain>
    </source>
</reference>
<dbReference type="PANTHER" id="PTHR43798:SF33">
    <property type="entry name" value="HYDROLASE, PUTATIVE (AFU_ORTHOLOGUE AFUA_2G14860)-RELATED"/>
    <property type="match status" value="1"/>
</dbReference>
<keyword evidence="3" id="KW-0378">Hydrolase</keyword>
<proteinExistence type="predicted"/>